<evidence type="ECO:0000256" key="9">
    <source>
        <dbReference type="SAM" id="MobiDB-lite"/>
    </source>
</evidence>
<dbReference type="EMBL" id="MGAG01000018">
    <property type="protein sequence ID" value="OGK40822.1"/>
    <property type="molecule type" value="Genomic_DNA"/>
</dbReference>
<evidence type="ECO:0000256" key="3">
    <source>
        <dbReference type="ARBA" id="ARBA00022884"/>
    </source>
</evidence>
<evidence type="ECO:0000256" key="2">
    <source>
        <dbReference type="ARBA" id="ARBA00022730"/>
    </source>
</evidence>
<dbReference type="InterPro" id="IPR001892">
    <property type="entry name" value="Ribosomal_uS13"/>
</dbReference>
<dbReference type="GO" id="GO:0019843">
    <property type="term" value="F:rRNA binding"/>
    <property type="evidence" value="ECO:0007669"/>
    <property type="project" value="UniProtKB-UniRule"/>
</dbReference>
<dbReference type="InterPro" id="IPR010979">
    <property type="entry name" value="Ribosomal_uS13-like_H2TH"/>
</dbReference>
<dbReference type="GO" id="GO:0015935">
    <property type="term" value="C:small ribosomal subunit"/>
    <property type="evidence" value="ECO:0007669"/>
    <property type="project" value="TreeGrafter"/>
</dbReference>
<sequence length="152" mass="17313">MVRLLGVQIPDDKRIEYALTLLYGVGWANSAKILDQVKIDKSKTLKDLKEDEIKKIIEFIDKNYKVEGELREKIAGDMQRLREIGNYRGQRHLRNLPVRGQRTRSNARTKRGKRKTVGALRKETWAKLEQGKTGAGAATAKSEEAPKQNPKS</sequence>
<comment type="subunit">
    <text evidence="7">Part of the 30S ribosomal subunit. Forms a loose heterodimer with protein S19. Forms two bridges to the 50S subunit in the 70S ribosome.</text>
</comment>
<accession>A0A1F7IBV2</accession>
<evidence type="ECO:0000256" key="8">
    <source>
        <dbReference type="RuleBase" id="RU003830"/>
    </source>
</evidence>
<evidence type="ECO:0000256" key="7">
    <source>
        <dbReference type="HAMAP-Rule" id="MF_01315"/>
    </source>
</evidence>
<dbReference type="GO" id="GO:0005829">
    <property type="term" value="C:cytosol"/>
    <property type="evidence" value="ECO:0007669"/>
    <property type="project" value="TreeGrafter"/>
</dbReference>
<dbReference type="Proteomes" id="UP000177698">
    <property type="component" value="Unassembled WGS sequence"/>
</dbReference>
<dbReference type="PANTHER" id="PTHR10871:SF1">
    <property type="entry name" value="SMALL RIBOSOMAL SUBUNIT PROTEIN US13M"/>
    <property type="match status" value="1"/>
</dbReference>
<dbReference type="STRING" id="1802056.A2954_05815"/>
<dbReference type="GO" id="GO:0003735">
    <property type="term" value="F:structural constituent of ribosome"/>
    <property type="evidence" value="ECO:0007669"/>
    <property type="project" value="InterPro"/>
</dbReference>
<comment type="similarity">
    <text evidence="1 7 8">Belongs to the universal ribosomal protein uS13 family.</text>
</comment>
<dbReference type="FunFam" id="1.10.8.50:FF:000001">
    <property type="entry name" value="30S ribosomal protein S13"/>
    <property type="match status" value="1"/>
</dbReference>
<dbReference type="InterPro" id="IPR018269">
    <property type="entry name" value="Ribosomal_uS13_CS"/>
</dbReference>
<dbReference type="PIRSF" id="PIRSF002134">
    <property type="entry name" value="Ribosomal_S13"/>
    <property type="match status" value="1"/>
</dbReference>
<dbReference type="Gene3D" id="1.10.8.50">
    <property type="match status" value="1"/>
</dbReference>
<dbReference type="GO" id="GO:0000049">
    <property type="term" value="F:tRNA binding"/>
    <property type="evidence" value="ECO:0007669"/>
    <property type="project" value="UniProtKB-UniRule"/>
</dbReference>
<evidence type="ECO:0000256" key="5">
    <source>
        <dbReference type="ARBA" id="ARBA00023274"/>
    </source>
</evidence>
<feature type="compositionally biased region" description="Low complexity" evidence="9">
    <location>
        <begin position="131"/>
        <end position="140"/>
    </location>
</feature>
<name>A0A1F7IBV2_9BACT</name>
<organism evidence="10 11">
    <name type="scientific">Candidatus Roizmanbacteria bacterium RIFCSPLOWO2_01_FULL_37_12</name>
    <dbReference type="NCBI Taxonomy" id="1802056"/>
    <lineage>
        <taxon>Bacteria</taxon>
        <taxon>Candidatus Roizmaniibacteriota</taxon>
    </lineage>
</organism>
<dbReference type="NCBIfam" id="TIGR03631">
    <property type="entry name" value="uS13_bact"/>
    <property type="match status" value="1"/>
</dbReference>
<evidence type="ECO:0000313" key="10">
    <source>
        <dbReference type="EMBL" id="OGK40822.1"/>
    </source>
</evidence>
<keyword evidence="5 7" id="KW-0687">Ribonucleoprotein</keyword>
<comment type="function">
    <text evidence="7">Located at the top of the head of the 30S subunit, it contacts several helices of the 16S rRNA. In the 70S ribosome it contacts the 23S rRNA (bridge B1a) and protein L5 of the 50S subunit (bridge B1b), connecting the 2 subunits; these bridges are implicated in subunit movement. Contacts the tRNAs in the A and P-sites.</text>
</comment>
<keyword evidence="4 7" id="KW-0689">Ribosomal protein</keyword>
<dbReference type="PANTHER" id="PTHR10871">
    <property type="entry name" value="30S RIBOSOMAL PROTEIN S13/40S RIBOSOMAL PROTEIN S18"/>
    <property type="match status" value="1"/>
</dbReference>
<feature type="compositionally biased region" description="Basic residues" evidence="9">
    <location>
        <begin position="101"/>
        <end position="116"/>
    </location>
</feature>
<evidence type="ECO:0000256" key="1">
    <source>
        <dbReference type="ARBA" id="ARBA00008080"/>
    </source>
</evidence>
<feature type="region of interest" description="Disordered" evidence="9">
    <location>
        <begin position="95"/>
        <end position="152"/>
    </location>
</feature>
<dbReference type="PROSITE" id="PS00646">
    <property type="entry name" value="RIBOSOMAL_S13_1"/>
    <property type="match status" value="1"/>
</dbReference>
<evidence type="ECO:0000256" key="6">
    <source>
        <dbReference type="ARBA" id="ARBA00035166"/>
    </source>
</evidence>
<dbReference type="GO" id="GO:0006412">
    <property type="term" value="P:translation"/>
    <property type="evidence" value="ECO:0007669"/>
    <property type="project" value="UniProtKB-UniRule"/>
</dbReference>
<protein>
    <recommendedName>
        <fullName evidence="6 7">Small ribosomal subunit protein uS13</fullName>
    </recommendedName>
</protein>
<dbReference type="HAMAP" id="MF_01315">
    <property type="entry name" value="Ribosomal_uS13"/>
    <property type="match status" value="1"/>
</dbReference>
<dbReference type="PROSITE" id="PS50159">
    <property type="entry name" value="RIBOSOMAL_S13_2"/>
    <property type="match status" value="1"/>
</dbReference>
<comment type="caution">
    <text evidence="10">The sequence shown here is derived from an EMBL/GenBank/DDBJ whole genome shotgun (WGS) entry which is preliminary data.</text>
</comment>
<proteinExistence type="inferred from homology"/>
<dbReference type="AlphaFoldDB" id="A0A1F7IBV2"/>
<evidence type="ECO:0000256" key="4">
    <source>
        <dbReference type="ARBA" id="ARBA00022980"/>
    </source>
</evidence>
<keyword evidence="2 7" id="KW-0699">rRNA-binding</keyword>
<dbReference type="InterPro" id="IPR019980">
    <property type="entry name" value="Ribosomal_uS13_bac-type"/>
</dbReference>
<dbReference type="InterPro" id="IPR027437">
    <property type="entry name" value="Rbsml_uS13_C"/>
</dbReference>
<reference evidence="10 11" key="1">
    <citation type="journal article" date="2016" name="Nat. Commun.">
        <title>Thousands of microbial genomes shed light on interconnected biogeochemical processes in an aquifer system.</title>
        <authorList>
            <person name="Anantharaman K."/>
            <person name="Brown C.T."/>
            <person name="Hug L.A."/>
            <person name="Sharon I."/>
            <person name="Castelle C.J."/>
            <person name="Probst A.J."/>
            <person name="Thomas B.C."/>
            <person name="Singh A."/>
            <person name="Wilkins M.J."/>
            <person name="Karaoz U."/>
            <person name="Brodie E.L."/>
            <person name="Williams K.H."/>
            <person name="Hubbard S.S."/>
            <person name="Banfield J.F."/>
        </authorList>
    </citation>
    <scope>NUCLEOTIDE SEQUENCE [LARGE SCALE GENOMIC DNA]</scope>
</reference>
<dbReference type="Pfam" id="PF00416">
    <property type="entry name" value="Ribosomal_S13"/>
    <property type="match status" value="1"/>
</dbReference>
<feature type="compositionally biased region" description="Basic and acidic residues" evidence="9">
    <location>
        <begin position="120"/>
        <end position="130"/>
    </location>
</feature>
<evidence type="ECO:0000313" key="11">
    <source>
        <dbReference type="Proteomes" id="UP000177698"/>
    </source>
</evidence>
<gene>
    <name evidence="7" type="primary">rpsM</name>
    <name evidence="10" type="ORF">A2954_05815</name>
</gene>
<dbReference type="SUPFAM" id="SSF46946">
    <property type="entry name" value="S13-like H2TH domain"/>
    <property type="match status" value="1"/>
</dbReference>
<dbReference type="Gene3D" id="4.10.910.10">
    <property type="entry name" value="30s ribosomal protein s13, domain 2"/>
    <property type="match status" value="1"/>
</dbReference>
<keyword evidence="7" id="KW-0820">tRNA-binding</keyword>
<keyword evidence="3 7" id="KW-0694">RNA-binding</keyword>